<comment type="caution">
    <text evidence="1">The sequence shown here is derived from an EMBL/GenBank/DDBJ whole genome shotgun (WGS) entry which is preliminary data.</text>
</comment>
<gene>
    <name evidence="1" type="ORF">C2S_10240</name>
</gene>
<dbReference type="Proteomes" id="UP000760494">
    <property type="component" value="Unassembled WGS sequence"/>
</dbReference>
<dbReference type="AlphaFoldDB" id="A0A5Q3FPS5"/>
<dbReference type="EMBL" id="CABFJX010000382">
    <property type="protein sequence ID" value="VTT76156.1"/>
    <property type="molecule type" value="Genomic_DNA"/>
</dbReference>
<name>A0A5Q3FPS5_FUSFU</name>
<reference evidence="1" key="1">
    <citation type="submission" date="2019-05" db="EMBL/GenBank/DDBJ databases">
        <authorList>
            <person name="Piombo E."/>
        </authorList>
    </citation>
    <scope>NUCLEOTIDE SEQUENCE</scope>
    <source>
        <strain evidence="1">C2S</strain>
    </source>
</reference>
<proteinExistence type="predicted"/>
<protein>
    <submittedName>
        <fullName evidence="1">Uncharacterized protein</fullName>
    </submittedName>
</protein>
<evidence type="ECO:0000313" key="1">
    <source>
        <dbReference type="EMBL" id="VTT76156.1"/>
    </source>
</evidence>
<evidence type="ECO:0000313" key="2">
    <source>
        <dbReference type="Proteomes" id="UP000760494"/>
    </source>
</evidence>
<accession>A0A5Q3FPS5</accession>
<organism evidence="1 2">
    <name type="scientific">Fusarium fujikuroi</name>
    <name type="common">Bakanae and foot rot disease fungus</name>
    <name type="synonym">Gibberella fujikuroi</name>
    <dbReference type="NCBI Taxonomy" id="5127"/>
    <lineage>
        <taxon>Eukaryota</taxon>
        <taxon>Fungi</taxon>
        <taxon>Dikarya</taxon>
        <taxon>Ascomycota</taxon>
        <taxon>Pezizomycotina</taxon>
        <taxon>Sordariomycetes</taxon>
        <taxon>Hypocreomycetidae</taxon>
        <taxon>Hypocreales</taxon>
        <taxon>Nectriaceae</taxon>
        <taxon>Fusarium</taxon>
        <taxon>Fusarium fujikuroi species complex</taxon>
    </lineage>
</organism>
<sequence length="565" mass="64762">MGTTTTSVEAAEILDGGWMIERETKEGVTFYKILLLVPVPQNQTPSLVSYQSIFSNLSASHRSSKKQVNRASKGRLKKHCCVCTYNASATAALEVFKFPICFMFPLYWFVVVPQSGQIPLAKKCRKKQLDIGPPWNLAQNSSRTVPTFSIPFEGCPLPTVTSIHQYQPWLPRAKAVDVGLYYARYSHSDDTYPSLSGDWRLRSHTSRPDLQFCSDCVFQSRTLRTIQYVQKVLAVNIPGHTISLLHLQLTAQCSLFSEYCSYHRLKTEGIYLKIQRGDLAKHITTHLRERTYYVVGEHLMGMISNCFSASCTYERVQGSLNWWVEVEIESATHVMVQLRHVRFLFTDRGALDSTPNCVDDIFEAPSQANQNRAWQLLASLPLEQKAPQVEDLHKALRSPHRMVWAREPLSNGYLDHCHCLEHLNILSTCTTRLLISRSMVRDIARSLKGWDNGGWWARGLEGQEQSTLQKTAALDSWLLTNNLAGTHREYQELPHILKFISHPTTLKPLSHYRHCQFRSSFQTRYPECQPTANHHQNSPRPLKAMSNRAYNHRTRHWLGLDDIFF</sequence>